<dbReference type="Proteomes" id="UP000698059">
    <property type="component" value="Unassembled WGS sequence"/>
</dbReference>
<keyword evidence="3" id="KW-1185">Reference proteome</keyword>
<dbReference type="RefSeq" id="WP_205307587.1">
    <property type="nucleotide sequence ID" value="NZ_JAFBBO010000001.1"/>
</dbReference>
<reference evidence="2 3" key="1">
    <citation type="submission" date="2021-01" db="EMBL/GenBank/DDBJ databases">
        <title>Sequencing the genomes of 1000 actinobacteria strains.</title>
        <authorList>
            <person name="Klenk H.-P."/>
        </authorList>
    </citation>
    <scope>NUCLEOTIDE SEQUENCE [LARGE SCALE GENOMIC DNA]</scope>
    <source>
        <strain evidence="2 3">DSM 46000</strain>
    </source>
</reference>
<evidence type="ECO:0008006" key="4">
    <source>
        <dbReference type="Google" id="ProtNLM"/>
    </source>
</evidence>
<sequence length="458" mass="47241">MTDRPETHDASPSARHTAPVGTAPGAFAVSAAHQTFLSTGALPPGVRPLVAASWRRSARSGVDPDVPHPDVSMSDADLGSYRAHHPLARAMPIVRDLLVAGLAGESAVVAMTDDAGRLLWVEGSASVRDDVGRIGFVEGAVWREERVGTNAPGTALATGRPVQVLGAEHFTRPVQSFNCAAAPVRDLRTGRILGVLDVTGGQVAASGLVLSLVRASVAAVERELAERSERFEQSATGSPVGAFAPRLDVLGVSSGVLRAAPGAAAGWPGPGTYATVPDGGTHAAPSGRLSLRHSEILLLLAASPRGLGADELAVLLHPGELSDVTVRAEVSRLRRAVGPLLGGSRPYRLGAPLRTDLDTVRDLLAAGDVHAALTAYPGPVLPRSVAPGVERLRDELSAEVRGAVLASGDVGVLGRWLASDEGADDHAAWRRLAALAAPGTPAAARARARLALLDRSLR</sequence>
<feature type="region of interest" description="Disordered" evidence="1">
    <location>
        <begin position="1"/>
        <end position="21"/>
    </location>
</feature>
<evidence type="ECO:0000313" key="2">
    <source>
        <dbReference type="EMBL" id="MBM7479698.1"/>
    </source>
</evidence>
<proteinExistence type="predicted"/>
<accession>A0ABS2LH00</accession>
<comment type="caution">
    <text evidence="2">The sequence shown here is derived from an EMBL/GenBank/DDBJ whole genome shotgun (WGS) entry which is preliminary data.</text>
</comment>
<protein>
    <recommendedName>
        <fullName evidence="4">GAF domain-containing protein</fullName>
    </recommendedName>
</protein>
<dbReference type="Gene3D" id="3.30.450.40">
    <property type="match status" value="1"/>
</dbReference>
<name>A0ABS2LH00_9CELL</name>
<evidence type="ECO:0000313" key="3">
    <source>
        <dbReference type="Proteomes" id="UP000698059"/>
    </source>
</evidence>
<dbReference type="EMBL" id="JAFBBO010000001">
    <property type="protein sequence ID" value="MBM7479698.1"/>
    <property type="molecule type" value="Genomic_DNA"/>
</dbReference>
<organism evidence="2 3">
    <name type="scientific">Oerskovia jenensis</name>
    <dbReference type="NCBI Taxonomy" id="162169"/>
    <lineage>
        <taxon>Bacteria</taxon>
        <taxon>Bacillati</taxon>
        <taxon>Actinomycetota</taxon>
        <taxon>Actinomycetes</taxon>
        <taxon>Micrococcales</taxon>
        <taxon>Cellulomonadaceae</taxon>
        <taxon>Oerskovia</taxon>
    </lineage>
</organism>
<evidence type="ECO:0000256" key="1">
    <source>
        <dbReference type="SAM" id="MobiDB-lite"/>
    </source>
</evidence>
<dbReference type="InterPro" id="IPR029016">
    <property type="entry name" value="GAF-like_dom_sf"/>
</dbReference>
<gene>
    <name evidence="2" type="ORF">JOD49_002618</name>
</gene>